<organism evidence="1 2">
    <name type="scientific">Sphingomonas rustica</name>
    <dbReference type="NCBI Taxonomy" id="3103142"/>
    <lineage>
        <taxon>Bacteria</taxon>
        <taxon>Pseudomonadati</taxon>
        <taxon>Pseudomonadota</taxon>
        <taxon>Alphaproteobacteria</taxon>
        <taxon>Sphingomonadales</taxon>
        <taxon>Sphingomonadaceae</taxon>
        <taxon>Sphingomonas</taxon>
    </lineage>
</organism>
<evidence type="ECO:0000313" key="1">
    <source>
        <dbReference type="EMBL" id="MEN3748351.1"/>
    </source>
</evidence>
<sequence>MIETLSSLSAELAAPGRVLAFCDETDLTGNDGTATMRADIHLHAAVVLPSGGYGVIAASLGAALDTFGVEEFHAVDIVNNGKKSVWYERSPEDRLAALTTICDALHASGAHVYYVQIPKEQYDGLVAALPPGSLPEDHKDAVKACFRASIAALLDTSTSAMVVADKDKNSKSIGLAKVDGGNHLIGGGIVLAASEQVIGLQLADAATYIIGRYIRRRDGMVAKVELDEEIGAFDSVVADGVGRLHGRLHSLLSEPALFCEAA</sequence>
<evidence type="ECO:0008006" key="3">
    <source>
        <dbReference type="Google" id="ProtNLM"/>
    </source>
</evidence>
<reference evidence="1 2" key="1">
    <citation type="submission" date="2024-05" db="EMBL/GenBank/DDBJ databases">
        <title>Sphingomonas sp. HF-S3 16S ribosomal RNA gene Genome sequencing and assembly.</title>
        <authorList>
            <person name="Lee H."/>
        </authorList>
    </citation>
    <scope>NUCLEOTIDE SEQUENCE [LARGE SCALE GENOMIC DNA]</scope>
    <source>
        <strain evidence="1 2">HF-S3</strain>
    </source>
</reference>
<dbReference type="EMBL" id="JBDIZK010000008">
    <property type="protein sequence ID" value="MEN3748351.1"/>
    <property type="molecule type" value="Genomic_DNA"/>
</dbReference>
<protein>
    <recommendedName>
        <fullName evidence="3">DUF3800 domain-containing protein</fullName>
    </recommendedName>
</protein>
<proteinExistence type="predicted"/>
<evidence type="ECO:0000313" key="2">
    <source>
        <dbReference type="Proteomes" id="UP001427805"/>
    </source>
</evidence>
<dbReference type="Proteomes" id="UP001427805">
    <property type="component" value="Unassembled WGS sequence"/>
</dbReference>
<comment type="caution">
    <text evidence="1">The sequence shown here is derived from an EMBL/GenBank/DDBJ whole genome shotgun (WGS) entry which is preliminary data.</text>
</comment>
<name>A0ABV0BBU2_9SPHN</name>
<keyword evidence="2" id="KW-1185">Reference proteome</keyword>
<accession>A0ABV0BBU2</accession>
<dbReference type="RefSeq" id="WP_346247373.1">
    <property type="nucleotide sequence ID" value="NZ_JBDIZK010000008.1"/>
</dbReference>
<gene>
    <name evidence="1" type="ORF">TPR58_14345</name>
</gene>